<accession>A0AAN1J811</accession>
<feature type="transmembrane region" description="Helical" evidence="1">
    <location>
        <begin position="314"/>
        <end position="331"/>
    </location>
</feature>
<keyword evidence="3" id="KW-0012">Acyltransferase</keyword>
<feature type="transmembrane region" description="Helical" evidence="1">
    <location>
        <begin position="143"/>
        <end position="165"/>
    </location>
</feature>
<dbReference type="PANTHER" id="PTHR23028:SF53">
    <property type="entry name" value="ACYL_TRANSF_3 DOMAIN-CONTAINING PROTEIN"/>
    <property type="match status" value="1"/>
</dbReference>
<dbReference type="GO" id="GO:0016020">
    <property type="term" value="C:membrane"/>
    <property type="evidence" value="ECO:0007669"/>
    <property type="project" value="TreeGrafter"/>
</dbReference>
<feature type="domain" description="Acyltransferase 3" evidence="2">
    <location>
        <begin position="73"/>
        <end position="395"/>
    </location>
</feature>
<dbReference type="InterPro" id="IPR002656">
    <property type="entry name" value="Acyl_transf_3_dom"/>
</dbReference>
<protein>
    <submittedName>
        <fullName evidence="3">Acyltransferase</fullName>
    </submittedName>
</protein>
<feature type="transmembrane region" description="Helical" evidence="1">
    <location>
        <begin position="223"/>
        <end position="242"/>
    </location>
</feature>
<organism evidence="3 4">
    <name type="scientific">Paraburkholderia hospita</name>
    <dbReference type="NCBI Taxonomy" id="169430"/>
    <lineage>
        <taxon>Bacteria</taxon>
        <taxon>Pseudomonadati</taxon>
        <taxon>Pseudomonadota</taxon>
        <taxon>Betaproteobacteria</taxon>
        <taxon>Burkholderiales</taxon>
        <taxon>Burkholderiaceae</taxon>
        <taxon>Paraburkholderia</taxon>
    </lineage>
</organism>
<keyword evidence="1" id="KW-1133">Transmembrane helix</keyword>
<feature type="transmembrane region" description="Helical" evidence="1">
    <location>
        <begin position="196"/>
        <end position="216"/>
    </location>
</feature>
<dbReference type="PANTHER" id="PTHR23028">
    <property type="entry name" value="ACETYLTRANSFERASE"/>
    <property type="match status" value="1"/>
</dbReference>
<sequence>MRSEACAAFSLPVLPDDGCLAQLSDLPTAYACTTSPRSAYPRLRMTAIGREYAATIKKRGKRMKTGNRKTISCFEGLRGAAALLVVLLHMRLKWPFLGFTYNGYLAVDLFFVLSGYVICRSYSGQLMGPAQFWVFVIRRFGRLWPVHVATTVLFLIIGNALLMSWPPVIPSPTEALALASMTQGLNLFDHYVGTGVSWSASDEFYAYLIFAALCLFFRRRARLLAFLVLALAGYAMAIWCAAGTQFDCLRRGECLNMTYSYGWTRCLAGFFIGVLIFELNEHRLLRIVSGKRSAQVLAFLAVALLLWLSSVKPAVAFAAPLVFGALIASLQSDGGPVARLFQCRPALYLGKISYSLYLGHGVIAPLFVVLYDRTANLTAQAALCAVFLFQSIALAHLLYRFVETPLRDRFYSWSNTAFRSLSVNATDRVHS</sequence>
<dbReference type="EMBL" id="CP026105">
    <property type="protein sequence ID" value="AUT69224.1"/>
    <property type="molecule type" value="Genomic_DNA"/>
</dbReference>
<dbReference type="InterPro" id="IPR050879">
    <property type="entry name" value="Acyltransferase_3"/>
</dbReference>
<dbReference type="Pfam" id="PF01757">
    <property type="entry name" value="Acyl_transf_3"/>
    <property type="match status" value="1"/>
</dbReference>
<proteinExistence type="predicted"/>
<feature type="transmembrane region" description="Helical" evidence="1">
    <location>
        <begin position="352"/>
        <end position="371"/>
    </location>
</feature>
<dbReference type="GO" id="GO:0016747">
    <property type="term" value="F:acyltransferase activity, transferring groups other than amino-acyl groups"/>
    <property type="evidence" value="ECO:0007669"/>
    <property type="project" value="InterPro"/>
</dbReference>
<name>A0AAN1J811_9BURK</name>
<evidence type="ECO:0000313" key="4">
    <source>
        <dbReference type="Proteomes" id="UP000236649"/>
    </source>
</evidence>
<keyword evidence="1" id="KW-0812">Transmembrane</keyword>
<feature type="transmembrane region" description="Helical" evidence="1">
    <location>
        <begin position="377"/>
        <end position="399"/>
    </location>
</feature>
<feature type="transmembrane region" description="Helical" evidence="1">
    <location>
        <begin position="292"/>
        <end position="308"/>
    </location>
</feature>
<reference evidence="3 4" key="1">
    <citation type="submission" date="2018-01" db="EMBL/GenBank/DDBJ databases">
        <title>Species boundaries and ecological features among Paraburkholderia terrae DSMZ17804T, P. hospita DSMZ17164T and P. caribensis DSMZ13236T.</title>
        <authorList>
            <person name="Pratama A.A."/>
        </authorList>
    </citation>
    <scope>NUCLEOTIDE SEQUENCE [LARGE SCALE GENOMIC DNA]</scope>
    <source>
        <strain evidence="3 4">DSM 17164</strain>
    </source>
</reference>
<feature type="transmembrane region" description="Helical" evidence="1">
    <location>
        <begin position="104"/>
        <end position="122"/>
    </location>
</feature>
<feature type="transmembrane region" description="Helical" evidence="1">
    <location>
        <begin position="262"/>
        <end position="280"/>
    </location>
</feature>
<evidence type="ECO:0000313" key="3">
    <source>
        <dbReference type="EMBL" id="AUT69224.1"/>
    </source>
</evidence>
<dbReference type="KEGG" id="phs:C2L64_13690"/>
<keyword evidence="1" id="KW-0472">Membrane</keyword>
<evidence type="ECO:0000259" key="2">
    <source>
        <dbReference type="Pfam" id="PF01757"/>
    </source>
</evidence>
<dbReference type="GO" id="GO:0000271">
    <property type="term" value="P:polysaccharide biosynthetic process"/>
    <property type="evidence" value="ECO:0007669"/>
    <property type="project" value="TreeGrafter"/>
</dbReference>
<feature type="transmembrane region" description="Helical" evidence="1">
    <location>
        <begin position="71"/>
        <end position="92"/>
    </location>
</feature>
<keyword evidence="3" id="KW-0808">Transferase</keyword>
<dbReference type="AlphaFoldDB" id="A0AAN1J811"/>
<evidence type="ECO:0000256" key="1">
    <source>
        <dbReference type="SAM" id="Phobius"/>
    </source>
</evidence>
<dbReference type="Proteomes" id="UP000236649">
    <property type="component" value="Chromosome 1"/>
</dbReference>
<gene>
    <name evidence="3" type="ORF">C2L64_13690</name>
</gene>